<evidence type="ECO:0000256" key="6">
    <source>
        <dbReference type="SAM" id="MobiDB-lite"/>
    </source>
</evidence>
<dbReference type="Gene3D" id="1.20.1070.10">
    <property type="entry name" value="Rhodopsin 7-helix transmembrane proteins"/>
    <property type="match status" value="1"/>
</dbReference>
<feature type="transmembrane region" description="Helical" evidence="7">
    <location>
        <begin position="225"/>
        <end position="245"/>
    </location>
</feature>
<evidence type="ECO:0000256" key="4">
    <source>
        <dbReference type="ARBA" id="ARBA00023170"/>
    </source>
</evidence>
<feature type="transmembrane region" description="Helical" evidence="7">
    <location>
        <begin position="74"/>
        <end position="101"/>
    </location>
</feature>
<gene>
    <name evidence="8" type="ORF">LSH36_342g00000</name>
</gene>
<dbReference type="EMBL" id="JAODUP010000342">
    <property type="protein sequence ID" value="KAK2151997.1"/>
    <property type="molecule type" value="Genomic_DNA"/>
</dbReference>
<keyword evidence="7" id="KW-1133">Transmembrane helix</keyword>
<protein>
    <recommendedName>
        <fullName evidence="10">G-protein coupled receptors family 1 profile domain-containing protein</fullName>
    </recommendedName>
</protein>
<evidence type="ECO:0000313" key="9">
    <source>
        <dbReference type="Proteomes" id="UP001208570"/>
    </source>
</evidence>
<evidence type="ECO:0000256" key="1">
    <source>
        <dbReference type="ARBA" id="ARBA00004651"/>
    </source>
</evidence>
<keyword evidence="9" id="KW-1185">Reference proteome</keyword>
<reference evidence="8" key="1">
    <citation type="journal article" date="2023" name="Mol. Biol. Evol.">
        <title>Third-Generation Sequencing Reveals the Adaptive Role of the Epigenome in Three Deep-Sea Polychaetes.</title>
        <authorList>
            <person name="Perez M."/>
            <person name="Aroh O."/>
            <person name="Sun Y."/>
            <person name="Lan Y."/>
            <person name="Juniper S.K."/>
            <person name="Young C.R."/>
            <person name="Angers B."/>
            <person name="Qian P.Y."/>
        </authorList>
    </citation>
    <scope>NUCLEOTIDE SEQUENCE</scope>
    <source>
        <strain evidence="8">P08H-3</strain>
    </source>
</reference>
<evidence type="ECO:0000256" key="5">
    <source>
        <dbReference type="ARBA" id="ARBA00023224"/>
    </source>
</evidence>
<evidence type="ECO:0000256" key="7">
    <source>
        <dbReference type="SAM" id="Phobius"/>
    </source>
</evidence>
<name>A0AAD9JFW0_9ANNE</name>
<keyword evidence="2" id="KW-1003">Cell membrane</keyword>
<evidence type="ECO:0000313" key="8">
    <source>
        <dbReference type="EMBL" id="KAK2151997.1"/>
    </source>
</evidence>
<feature type="transmembrane region" description="Helical" evidence="7">
    <location>
        <begin position="164"/>
        <end position="182"/>
    </location>
</feature>
<dbReference type="AlphaFoldDB" id="A0AAD9JFW0"/>
<proteinExistence type="predicted"/>
<evidence type="ECO:0008006" key="10">
    <source>
        <dbReference type="Google" id="ProtNLM"/>
    </source>
</evidence>
<keyword evidence="7" id="KW-0812">Transmembrane</keyword>
<dbReference type="GO" id="GO:0007218">
    <property type="term" value="P:neuropeptide signaling pathway"/>
    <property type="evidence" value="ECO:0007669"/>
    <property type="project" value="TreeGrafter"/>
</dbReference>
<feature type="transmembrane region" description="Helical" evidence="7">
    <location>
        <begin position="121"/>
        <end position="143"/>
    </location>
</feature>
<dbReference type="Proteomes" id="UP001208570">
    <property type="component" value="Unassembled WGS sequence"/>
</dbReference>
<dbReference type="GO" id="GO:0005886">
    <property type="term" value="C:plasma membrane"/>
    <property type="evidence" value="ECO:0007669"/>
    <property type="project" value="UniProtKB-SubCell"/>
</dbReference>
<organism evidence="8 9">
    <name type="scientific">Paralvinella palmiformis</name>
    <dbReference type="NCBI Taxonomy" id="53620"/>
    <lineage>
        <taxon>Eukaryota</taxon>
        <taxon>Metazoa</taxon>
        <taxon>Spiralia</taxon>
        <taxon>Lophotrochozoa</taxon>
        <taxon>Annelida</taxon>
        <taxon>Polychaeta</taxon>
        <taxon>Sedentaria</taxon>
        <taxon>Canalipalpata</taxon>
        <taxon>Terebellida</taxon>
        <taxon>Terebelliformia</taxon>
        <taxon>Alvinellidae</taxon>
        <taxon>Paralvinella</taxon>
    </lineage>
</organism>
<keyword evidence="3" id="KW-0297">G-protein coupled receptor</keyword>
<evidence type="ECO:0000256" key="3">
    <source>
        <dbReference type="ARBA" id="ARBA00023040"/>
    </source>
</evidence>
<feature type="transmembrane region" description="Helical" evidence="7">
    <location>
        <begin position="47"/>
        <end position="67"/>
    </location>
</feature>
<keyword evidence="4" id="KW-0675">Receptor</keyword>
<dbReference type="SUPFAM" id="SSF81321">
    <property type="entry name" value="Family A G protein-coupled receptor-like"/>
    <property type="match status" value="1"/>
</dbReference>
<keyword evidence="7" id="KW-0472">Membrane</keyword>
<feature type="region of interest" description="Disordered" evidence="6">
    <location>
        <begin position="253"/>
        <end position="281"/>
    </location>
</feature>
<comment type="subcellular location">
    <subcellularLocation>
        <location evidence="1">Cell membrane</location>
        <topology evidence="1">Multi-pass membrane protein</topology>
    </subcellularLocation>
</comment>
<keyword evidence="5" id="KW-0807">Transducer</keyword>
<dbReference type="PANTHER" id="PTHR24230">
    <property type="entry name" value="G-PROTEIN COUPLED RECEPTOR"/>
    <property type="match status" value="1"/>
</dbReference>
<dbReference type="GO" id="GO:0008528">
    <property type="term" value="F:G protein-coupled peptide receptor activity"/>
    <property type="evidence" value="ECO:0007669"/>
    <property type="project" value="TreeGrafter"/>
</dbReference>
<accession>A0AAD9JFW0</accession>
<comment type="caution">
    <text evidence="8">The sequence shown here is derived from an EMBL/GenBank/DDBJ whole genome shotgun (WGS) entry which is preliminary data.</text>
</comment>
<evidence type="ECO:0000256" key="2">
    <source>
        <dbReference type="ARBA" id="ARBA00022475"/>
    </source>
</evidence>
<sequence>MDDDISATPSDVVTTMRGLSNYSADVGAAGRDVSYYSDIVTMVTSPVQLLIGFVGNALCVYVSYVAVDVITPIAAYAAILASVDSAILIVDVGSEWLTLVFDADLNRDVISRSDTTCKTFYFVRHFLLHLASWLMVCVAIELLRLTRNRKLLNYFRGERIVDTFVLLLVVLSTLNVHYFWTYGVSSVQFKLSTSDGASGALCTFVAKNLQGYYEDESCQHILDQLHWVIADIVPIVIVTVSLVLIRHTRAKEGPSGDTRLPLTGHIGGRTPDRKRKPAPADGGQVLVQRSYWLLLVLFVAFKLPYVVACQVSDALFVGLKDSAAWALWLALLKASSNMNHSGKVFVYGSTWPFFRNELRKIFRRKRESGRDVRLGEKRQKGASKFQITAI</sequence>